<dbReference type="EMBL" id="PHEX01000012">
    <property type="protein sequence ID" value="PKQ28564.1"/>
    <property type="molecule type" value="Genomic_DNA"/>
</dbReference>
<name>A0A2N3G7K0_9ACTN</name>
<evidence type="ECO:0008006" key="3">
    <source>
        <dbReference type="Google" id="ProtNLM"/>
    </source>
</evidence>
<comment type="caution">
    <text evidence="1">The sequence shown here is derived from an EMBL/GenBank/DDBJ whole genome shotgun (WGS) entry which is preliminary data.</text>
</comment>
<protein>
    <recommendedName>
        <fullName evidence="3">HEAT repeat domain-containing protein</fullName>
    </recommendedName>
</protein>
<dbReference type="Gene3D" id="1.25.10.10">
    <property type="entry name" value="Leucine-rich Repeat Variant"/>
    <property type="match status" value="2"/>
</dbReference>
<organism evidence="1 2">
    <name type="scientific">Candidatus Anoxymicrobium japonicum</name>
    <dbReference type="NCBI Taxonomy" id="2013648"/>
    <lineage>
        <taxon>Bacteria</taxon>
        <taxon>Bacillati</taxon>
        <taxon>Actinomycetota</taxon>
        <taxon>Candidatus Geothermincolia</taxon>
        <taxon>Candidatus Geothermincolales</taxon>
        <taxon>Candidatus Anoxymicrobiaceae</taxon>
        <taxon>Candidatus Anoxymicrobium</taxon>
    </lineage>
</organism>
<dbReference type="AlphaFoldDB" id="A0A2N3G7K0"/>
<accession>A0A2N3G7K0</accession>
<sequence>MFADGEIQVTDDGIARKSKDEVSASIVEVLQHLFTATKSVHMYPPESPSAMSMVETAYQVVLDMIPTDGSFDLSFIENKFLVNGEMLDEALQKKGILQKFHELLKARKLSSVTFWSGLTMEELRKFLVVLGAKVPMVETEDQVALYKELEEEGIKHIEVDEQIYVAISKREKVVDARAAVEREEDTALKLLKDEVFTRFLAGEVSLTDLDPATTKEIMSDPDRMISMLQGVISAKGWDTELKTLPFRIDETRGILERVSALIEQVDDPLVRSKLGREVSKITQEMETPQLTEILLTSAGRAGAKPSFMPKVVLPLLSDVKLSAVVESAVDEHKRLSEQETGNEWPSKRMMALESILNDALASAGGEMAQRLADRLRKTGVDEALTEKAASKSGVELAKLLIAGGEVELCDRASGPTLAAAATYLFENEKDDTGSLVIEKIAEKFMKLSSDSRSVAARQLWGLFKALKDLGKEAFAADLMNTVSETLEEEKAVVSTFADLTKTMEKVTAGGEATVAAGVLESLNLGSKMPVSIEAIEKLMTADAGKVVRAIFQSGDKLAEEAISKVLLGMEDQAVPALIETALGATNEEMLDSVAESLMRMKSDPIPLIAARFQLVEIEPFQLINLIKLVATLGDEDSASVFTPLLASEDVEIRGEVIRALGRLGGKQALHMMLSESVETDVILKTAAVRELGKFHDYLAVKRLIEIVTHKEKGELPEDELVMIAACRSIGDLRVHQAVPILMDIAKSRKSHEAYSEKLRAVATAILGMVGGNDAHKELRELLKDPSLLIRSTARKALSG</sequence>
<dbReference type="SUPFAM" id="SSF48371">
    <property type="entry name" value="ARM repeat"/>
    <property type="match status" value="1"/>
</dbReference>
<dbReference type="InterPro" id="IPR011989">
    <property type="entry name" value="ARM-like"/>
</dbReference>
<dbReference type="InterPro" id="IPR016024">
    <property type="entry name" value="ARM-type_fold"/>
</dbReference>
<dbReference type="Proteomes" id="UP000233654">
    <property type="component" value="Unassembled WGS sequence"/>
</dbReference>
<proteinExistence type="predicted"/>
<evidence type="ECO:0000313" key="1">
    <source>
        <dbReference type="EMBL" id="PKQ28564.1"/>
    </source>
</evidence>
<gene>
    <name evidence="1" type="ORF">CVT63_02200</name>
</gene>
<reference evidence="1 2" key="1">
    <citation type="journal article" date="2017" name="ISME J.">
        <title>Potential for microbial H2 and metal transformations associated with novel bacteria and archaea in deep terrestrial subsurface sediments.</title>
        <authorList>
            <person name="Hernsdorf A.W."/>
            <person name="Amano Y."/>
            <person name="Miyakawa K."/>
            <person name="Ise K."/>
            <person name="Suzuki Y."/>
            <person name="Anantharaman K."/>
            <person name="Probst A."/>
            <person name="Burstein D."/>
            <person name="Thomas B.C."/>
            <person name="Banfield J.F."/>
        </authorList>
    </citation>
    <scope>NUCLEOTIDE SEQUENCE [LARGE SCALE GENOMIC DNA]</scope>
    <source>
        <strain evidence="1">HGW-Actinobacteria-3</strain>
    </source>
</reference>
<evidence type="ECO:0000313" key="2">
    <source>
        <dbReference type="Proteomes" id="UP000233654"/>
    </source>
</evidence>